<keyword evidence="1" id="KW-0812">Transmembrane</keyword>
<keyword evidence="3" id="KW-1185">Reference proteome</keyword>
<feature type="transmembrane region" description="Helical" evidence="1">
    <location>
        <begin position="122"/>
        <end position="139"/>
    </location>
</feature>
<dbReference type="AlphaFoldDB" id="A0A8S1TXD6"/>
<dbReference type="Proteomes" id="UP000683925">
    <property type="component" value="Unassembled WGS sequence"/>
</dbReference>
<evidence type="ECO:0000256" key="1">
    <source>
        <dbReference type="SAM" id="Phobius"/>
    </source>
</evidence>
<gene>
    <name evidence="2" type="ORF">POCTA_138.1.T0350243</name>
</gene>
<sequence>MNGFLEIKGSTLFSRTTQNAIKITIVKIFKRKQNHFQQICLCGQAYFRSERLKKQKEQFLQLLCYDNKEGTYFNLKKLLSLRQVKLDEGNQKTFKKMSKLIIRGIILMSFSYWFYVTKFANLVNFYYFVFALFFEKLNIETTKYYRNQRFILILDNCPIHHIKLIEQLLF</sequence>
<dbReference type="EMBL" id="CAJJDP010000035">
    <property type="protein sequence ID" value="CAD8158511.1"/>
    <property type="molecule type" value="Genomic_DNA"/>
</dbReference>
<reference evidence="2" key="1">
    <citation type="submission" date="2021-01" db="EMBL/GenBank/DDBJ databases">
        <authorList>
            <consortium name="Genoscope - CEA"/>
            <person name="William W."/>
        </authorList>
    </citation>
    <scope>NUCLEOTIDE SEQUENCE</scope>
</reference>
<name>A0A8S1TXD6_PAROT</name>
<comment type="caution">
    <text evidence="2">The sequence shown here is derived from an EMBL/GenBank/DDBJ whole genome shotgun (WGS) entry which is preliminary data.</text>
</comment>
<evidence type="ECO:0000313" key="2">
    <source>
        <dbReference type="EMBL" id="CAD8158511.1"/>
    </source>
</evidence>
<evidence type="ECO:0000313" key="3">
    <source>
        <dbReference type="Proteomes" id="UP000683925"/>
    </source>
</evidence>
<protein>
    <submittedName>
        <fullName evidence="2">Uncharacterized protein</fullName>
    </submittedName>
</protein>
<organism evidence="2 3">
    <name type="scientific">Paramecium octaurelia</name>
    <dbReference type="NCBI Taxonomy" id="43137"/>
    <lineage>
        <taxon>Eukaryota</taxon>
        <taxon>Sar</taxon>
        <taxon>Alveolata</taxon>
        <taxon>Ciliophora</taxon>
        <taxon>Intramacronucleata</taxon>
        <taxon>Oligohymenophorea</taxon>
        <taxon>Peniculida</taxon>
        <taxon>Parameciidae</taxon>
        <taxon>Paramecium</taxon>
    </lineage>
</organism>
<proteinExistence type="predicted"/>
<feature type="transmembrane region" description="Helical" evidence="1">
    <location>
        <begin position="100"/>
        <end position="116"/>
    </location>
</feature>
<keyword evidence="1" id="KW-0472">Membrane</keyword>
<keyword evidence="1" id="KW-1133">Transmembrane helix</keyword>
<accession>A0A8S1TXD6</accession>